<keyword evidence="3 5" id="KW-0067">ATP-binding</keyword>
<sequence length="264" mass="29142">MINKPAEEKRVAINVIDMVAGYGEDVILNHINFKVYEGEIFVILGGSGCGKSTLLKHLIGLNHPISGNIVINGIDITSNRESNLQQVLRECGILFQSGALFSSMTVAENVALPMQEHTDLPASSIDNIVRMKLAQVSLTGYEDHLPSEISGGMKKRAGLARAMALNPKVLFFDEPSAGLDPITSAELDQLIIRLNGSYNTTMVIVTHELPSIFSVAHRVIMLDKRVKKIIAEGQPQYLRDNSQNPFVRQFFNREIESDNDLLID</sequence>
<gene>
    <name evidence="5" type="ORF">SCABRO_01863</name>
</gene>
<dbReference type="InterPro" id="IPR003593">
    <property type="entry name" value="AAA+_ATPase"/>
</dbReference>
<dbReference type="InterPro" id="IPR027417">
    <property type="entry name" value="P-loop_NTPase"/>
</dbReference>
<dbReference type="AlphaFoldDB" id="A0A0B0EJU6"/>
<keyword evidence="2" id="KW-0547">Nucleotide-binding</keyword>
<dbReference type="EMBL" id="JRYO01000135">
    <property type="protein sequence ID" value="KHE92306.1"/>
    <property type="molecule type" value="Genomic_DNA"/>
</dbReference>
<evidence type="ECO:0000256" key="3">
    <source>
        <dbReference type="ARBA" id="ARBA00022840"/>
    </source>
</evidence>
<reference evidence="5 6" key="1">
    <citation type="submission" date="2014-10" db="EMBL/GenBank/DDBJ databases">
        <title>Draft genome of anammox bacterium scalindua brodae, obtained using differential coverage binning of sequence data from two enrichment reactors.</title>
        <authorList>
            <person name="Speth D.R."/>
            <person name="Russ L."/>
            <person name="Kartal B."/>
            <person name="Op den Camp H.J."/>
            <person name="Dutilh B.E."/>
            <person name="Jetten M.S."/>
        </authorList>
    </citation>
    <scope>NUCLEOTIDE SEQUENCE [LARGE SCALE GENOMIC DNA]</scope>
    <source>
        <strain evidence="5">RU1</strain>
    </source>
</reference>
<feature type="domain" description="ABC transporter" evidence="4">
    <location>
        <begin position="13"/>
        <end position="251"/>
    </location>
</feature>
<evidence type="ECO:0000313" key="6">
    <source>
        <dbReference type="Proteomes" id="UP000030652"/>
    </source>
</evidence>
<dbReference type="Gene3D" id="3.40.50.300">
    <property type="entry name" value="P-loop containing nucleotide triphosphate hydrolases"/>
    <property type="match status" value="1"/>
</dbReference>
<proteinExistence type="predicted"/>
<dbReference type="PATRIC" id="fig|237368.3.peg.2026"/>
<keyword evidence="1" id="KW-0813">Transport</keyword>
<dbReference type="SUPFAM" id="SSF52540">
    <property type="entry name" value="P-loop containing nucleoside triphosphate hydrolases"/>
    <property type="match status" value="1"/>
</dbReference>
<dbReference type="InterPro" id="IPR003439">
    <property type="entry name" value="ABC_transporter-like_ATP-bd"/>
</dbReference>
<evidence type="ECO:0000256" key="1">
    <source>
        <dbReference type="ARBA" id="ARBA00022448"/>
    </source>
</evidence>
<dbReference type="GO" id="GO:0005524">
    <property type="term" value="F:ATP binding"/>
    <property type="evidence" value="ECO:0007669"/>
    <property type="project" value="UniProtKB-KW"/>
</dbReference>
<dbReference type="InterPro" id="IPR017871">
    <property type="entry name" value="ABC_transporter-like_CS"/>
</dbReference>
<name>A0A0B0EJU6_9BACT</name>
<dbReference type="PROSITE" id="PS50893">
    <property type="entry name" value="ABC_TRANSPORTER_2"/>
    <property type="match status" value="1"/>
</dbReference>
<dbReference type="eggNOG" id="COG1127">
    <property type="taxonomic scope" value="Bacteria"/>
</dbReference>
<dbReference type="PROSITE" id="PS00211">
    <property type="entry name" value="ABC_TRANSPORTER_1"/>
    <property type="match status" value="1"/>
</dbReference>
<dbReference type="PANTHER" id="PTHR43023">
    <property type="entry name" value="PROTEIN TRIGALACTOSYLDIACYLGLYCEROL 3, CHLOROPLASTIC"/>
    <property type="match status" value="1"/>
</dbReference>
<protein>
    <submittedName>
        <fullName evidence="5">ABC transporter ATP-binding component</fullName>
    </submittedName>
</protein>
<dbReference type="Pfam" id="PF00005">
    <property type="entry name" value="ABC_tran"/>
    <property type="match status" value="1"/>
</dbReference>
<evidence type="ECO:0000259" key="4">
    <source>
        <dbReference type="PROSITE" id="PS50893"/>
    </source>
</evidence>
<comment type="caution">
    <text evidence="5">The sequence shown here is derived from an EMBL/GenBank/DDBJ whole genome shotgun (WGS) entry which is preliminary data.</text>
</comment>
<dbReference type="SMART" id="SM00382">
    <property type="entry name" value="AAA"/>
    <property type="match status" value="1"/>
</dbReference>
<accession>A0A0B0EJU6</accession>
<evidence type="ECO:0000313" key="5">
    <source>
        <dbReference type="EMBL" id="KHE92306.1"/>
    </source>
</evidence>
<evidence type="ECO:0000256" key="2">
    <source>
        <dbReference type="ARBA" id="ARBA00022741"/>
    </source>
</evidence>
<dbReference type="GO" id="GO:0016887">
    <property type="term" value="F:ATP hydrolysis activity"/>
    <property type="evidence" value="ECO:0007669"/>
    <property type="project" value="InterPro"/>
</dbReference>
<dbReference type="Proteomes" id="UP000030652">
    <property type="component" value="Unassembled WGS sequence"/>
</dbReference>
<dbReference type="CDD" id="cd03261">
    <property type="entry name" value="ABC_Org_Solvent_Resistant"/>
    <property type="match status" value="1"/>
</dbReference>
<organism evidence="5 6">
    <name type="scientific">Candidatus Scalindua brodae</name>
    <dbReference type="NCBI Taxonomy" id="237368"/>
    <lineage>
        <taxon>Bacteria</taxon>
        <taxon>Pseudomonadati</taxon>
        <taxon>Planctomycetota</taxon>
        <taxon>Candidatus Brocadiia</taxon>
        <taxon>Candidatus Brocadiales</taxon>
        <taxon>Candidatus Scalinduaceae</taxon>
        <taxon>Candidatus Scalindua</taxon>
    </lineage>
</organism>
<dbReference type="PANTHER" id="PTHR43023:SF3">
    <property type="entry name" value="PROTEIN TRIGALACTOSYLDIACYLGLYCEROL 3, CHLOROPLASTIC"/>
    <property type="match status" value="1"/>
</dbReference>